<reference evidence="1 2" key="1">
    <citation type="submission" date="2020-10" db="EMBL/GenBank/DDBJ databases">
        <title>Plant Genome Project.</title>
        <authorList>
            <person name="Zhang R.-G."/>
        </authorList>
    </citation>
    <scope>NUCLEOTIDE SEQUENCE [LARGE SCALE GENOMIC DNA]</scope>
    <source>
        <strain evidence="1">FAFU-HL-1</strain>
        <tissue evidence="1">Leaf</tissue>
    </source>
</reference>
<keyword evidence="2" id="KW-1185">Reference proteome</keyword>
<sequence length="119" mass="13282">MVMDVSRTIQMCSSIPLLGCVLGTIFHLFTSYDSTSERETVTGGTDHQAAARNARTLFYSSTNKPILILKVDQCYKSRSIYEMTGERNEYQVYLSFEKTQAPASISSFAIKYNPSEAAT</sequence>
<gene>
    <name evidence="1" type="ORF">SADUNF_Sadunf17G0124900</name>
</gene>
<name>A0A835J6W6_9ROSI</name>
<dbReference type="Proteomes" id="UP000657918">
    <property type="component" value="Unassembled WGS sequence"/>
</dbReference>
<organism evidence="1 2">
    <name type="scientific">Salix dunnii</name>
    <dbReference type="NCBI Taxonomy" id="1413687"/>
    <lineage>
        <taxon>Eukaryota</taxon>
        <taxon>Viridiplantae</taxon>
        <taxon>Streptophyta</taxon>
        <taxon>Embryophyta</taxon>
        <taxon>Tracheophyta</taxon>
        <taxon>Spermatophyta</taxon>
        <taxon>Magnoliopsida</taxon>
        <taxon>eudicotyledons</taxon>
        <taxon>Gunneridae</taxon>
        <taxon>Pentapetalae</taxon>
        <taxon>rosids</taxon>
        <taxon>fabids</taxon>
        <taxon>Malpighiales</taxon>
        <taxon>Salicaceae</taxon>
        <taxon>Saliceae</taxon>
        <taxon>Salix</taxon>
    </lineage>
</organism>
<dbReference type="AlphaFoldDB" id="A0A835J6W6"/>
<comment type="caution">
    <text evidence="1">The sequence shown here is derived from an EMBL/GenBank/DDBJ whole genome shotgun (WGS) entry which is preliminary data.</text>
</comment>
<evidence type="ECO:0000313" key="1">
    <source>
        <dbReference type="EMBL" id="KAF9664137.1"/>
    </source>
</evidence>
<dbReference type="EMBL" id="JADGMS010000017">
    <property type="protein sequence ID" value="KAF9664137.1"/>
    <property type="molecule type" value="Genomic_DNA"/>
</dbReference>
<dbReference type="OrthoDB" id="1718950at2759"/>
<proteinExistence type="predicted"/>
<accession>A0A835J6W6</accession>
<protein>
    <submittedName>
        <fullName evidence="1">Uncharacterized protein</fullName>
    </submittedName>
</protein>
<evidence type="ECO:0000313" key="2">
    <source>
        <dbReference type="Proteomes" id="UP000657918"/>
    </source>
</evidence>